<feature type="transmembrane region" description="Helical" evidence="1">
    <location>
        <begin position="351"/>
        <end position="369"/>
    </location>
</feature>
<dbReference type="NCBIfam" id="TIGR00277">
    <property type="entry name" value="HDIG"/>
    <property type="match status" value="1"/>
</dbReference>
<dbReference type="AlphaFoldDB" id="F2JQA9"/>
<dbReference type="SUPFAM" id="SSF109604">
    <property type="entry name" value="HD-domain/PDEase-like"/>
    <property type="match status" value="1"/>
</dbReference>
<dbReference type="GO" id="GO:0016787">
    <property type="term" value="F:hydrolase activity"/>
    <property type="evidence" value="ECO:0007669"/>
    <property type="project" value="UniProtKB-KW"/>
</dbReference>
<evidence type="ECO:0000313" key="3">
    <source>
        <dbReference type="EMBL" id="ADZ83771.1"/>
    </source>
</evidence>
<feature type="transmembrane region" description="Helical" evidence="1">
    <location>
        <begin position="254"/>
        <end position="272"/>
    </location>
</feature>
<dbReference type="InterPro" id="IPR011624">
    <property type="entry name" value="Metal-dep_PHydrolase_7TM_extra"/>
</dbReference>
<dbReference type="eggNOG" id="COG1480">
    <property type="taxonomic scope" value="Bacteria"/>
</dbReference>
<feature type="transmembrane region" description="Helical" evidence="1">
    <location>
        <begin position="293"/>
        <end position="316"/>
    </location>
</feature>
<keyword evidence="1" id="KW-0812">Transmembrane</keyword>
<dbReference type="InterPro" id="IPR006674">
    <property type="entry name" value="HD_domain"/>
</dbReference>
<keyword evidence="4" id="KW-1185">Reference proteome</keyword>
<protein>
    <submittedName>
        <fullName evidence="3">7TM receptor with intracellular metal dependent phosphohydrolase</fullName>
    </submittedName>
</protein>
<dbReference type="STRING" id="642492.Clole_2057"/>
<dbReference type="Proteomes" id="UP000008467">
    <property type="component" value="Chromosome"/>
</dbReference>
<feature type="transmembrane region" description="Helical" evidence="1">
    <location>
        <begin position="322"/>
        <end position="344"/>
    </location>
</feature>
<keyword evidence="1" id="KW-0472">Membrane</keyword>
<dbReference type="RefSeq" id="WP_013657065.1">
    <property type="nucleotide sequence ID" value="NC_015275.1"/>
</dbReference>
<name>F2JQA9_CELLD</name>
<evidence type="ECO:0000313" key="4">
    <source>
        <dbReference type="Proteomes" id="UP000008467"/>
    </source>
</evidence>
<sequence>MKKRRYGWAIFLALALIITFFSVISGNFFTKKVSLQIGEIAKETVYAPFQVENEVATNRLRTLAAAGVEPVYKKDSTVQEKAIGNIEKLFEAVTAIQTSDVATTLGKTEVEVLSGRSPIGLYNEQYETLLSASTDELTYVKDACISIASDIFTTGISSEESNKTVEVRSAIDNTDLSVTMKKIAQDIINDVLAPNVVEDEVATNEQKKIKSDKVDPVYVLAQEKIVEKGSKVTEEIYQLLEKVGYLDTDKTTKYKQYSGILILMLLMSYLSFKFMKTGYNLKVKDQRQLSLVLILYTLAILVTRGMVGLSFVYLPLSVPCMIIAFAVGPIAAAFVQILIIIFSTTIFKGDILFVLYFIISGIASILIVTRMEERTKTVMSGLYVGIIQCFTFLGLKLFVGSELNISVISQGLVAFIMGMISVVTVVGALPAFESLFGFTTPMQLLEMTNPNQPILKRLLLEATGTYYHSLLVANLAESAAATINANPLMARVGGYYHDIGKLTCSKYFKENQGANNPHDYMTPEESYNIILSHVTEGLKLAEEYHLPQYIKDMICQHHGTSTMQYFYIKAQQESDGEVSEKAFQYHGPKPKTKEAALVMLADVVEATIRSMQDKLGKELTIESVVRKMVKQKLDEGQLDECELYISDIDKIIDSFTKMLTGMYHQRIAYPERNEK</sequence>
<dbReference type="Pfam" id="PF07698">
    <property type="entry name" value="7TM-7TMR_HD"/>
    <property type="match status" value="1"/>
</dbReference>
<dbReference type="Gene3D" id="1.10.3210.10">
    <property type="entry name" value="Hypothetical protein af1432"/>
    <property type="match status" value="1"/>
</dbReference>
<evidence type="ECO:0000259" key="2">
    <source>
        <dbReference type="SMART" id="SM00471"/>
    </source>
</evidence>
<dbReference type="KEGG" id="cle:Clole_2057"/>
<dbReference type="EMBL" id="CP002582">
    <property type="protein sequence ID" value="ADZ83771.1"/>
    <property type="molecule type" value="Genomic_DNA"/>
</dbReference>
<dbReference type="CDD" id="cd00077">
    <property type="entry name" value="HDc"/>
    <property type="match status" value="1"/>
</dbReference>
<gene>
    <name evidence="3" type="ordered locus">Clole_2057</name>
</gene>
<dbReference type="PANTHER" id="PTHR36442:SF1">
    <property type="entry name" value="CYCLIC-DI-AMP PHOSPHODIESTERASE PGPH"/>
    <property type="match status" value="1"/>
</dbReference>
<organism evidence="3 4">
    <name type="scientific">Cellulosilyticum lentocellum (strain ATCC 49066 / DSM 5427 / NCIMB 11756 / RHM5)</name>
    <name type="common">Clostridium lentocellum</name>
    <dbReference type="NCBI Taxonomy" id="642492"/>
    <lineage>
        <taxon>Bacteria</taxon>
        <taxon>Bacillati</taxon>
        <taxon>Bacillota</taxon>
        <taxon>Clostridia</taxon>
        <taxon>Lachnospirales</taxon>
        <taxon>Cellulosilyticaceae</taxon>
        <taxon>Cellulosilyticum</taxon>
    </lineage>
</organism>
<feature type="domain" description="HD/PDEase" evidence="2">
    <location>
        <begin position="461"/>
        <end position="616"/>
    </location>
</feature>
<reference evidence="3 4" key="1">
    <citation type="journal article" date="2011" name="J. Bacteriol.">
        <title>Complete genome sequence of the cellulose-degrading bacterium Cellulosilyticum lentocellum.</title>
        <authorList>
            <consortium name="US DOE Joint Genome Institute"/>
            <person name="Miller D.A."/>
            <person name="Suen G."/>
            <person name="Bruce D."/>
            <person name="Copeland A."/>
            <person name="Cheng J.F."/>
            <person name="Detter C."/>
            <person name="Goodwin L.A."/>
            <person name="Han C.S."/>
            <person name="Hauser L.J."/>
            <person name="Land M.L."/>
            <person name="Lapidus A."/>
            <person name="Lucas S."/>
            <person name="Meincke L."/>
            <person name="Pitluck S."/>
            <person name="Tapia R."/>
            <person name="Teshima H."/>
            <person name="Woyke T."/>
            <person name="Fox B.G."/>
            <person name="Angert E.R."/>
            <person name="Currie C.R."/>
        </authorList>
    </citation>
    <scope>NUCLEOTIDE SEQUENCE [LARGE SCALE GENOMIC DNA]</scope>
    <source>
        <strain evidence="4">ATCC 49066 / DSM 5427 / NCIMB 11756 / RHM5</strain>
    </source>
</reference>
<keyword evidence="3" id="KW-0378">Hydrolase</keyword>
<keyword evidence="3" id="KW-0675">Receptor</keyword>
<dbReference type="Pfam" id="PF07697">
    <property type="entry name" value="7TMR-HDED"/>
    <property type="match status" value="1"/>
</dbReference>
<dbReference type="InterPro" id="IPR006675">
    <property type="entry name" value="HDIG_dom"/>
</dbReference>
<dbReference type="InterPro" id="IPR003607">
    <property type="entry name" value="HD/PDEase_dom"/>
</dbReference>
<dbReference type="PANTHER" id="PTHR36442">
    <property type="entry name" value="CYCLIC-DI-AMP PHOSPHODIESTERASE PGPH"/>
    <property type="match status" value="1"/>
</dbReference>
<dbReference type="Pfam" id="PF01966">
    <property type="entry name" value="HD"/>
    <property type="match status" value="1"/>
</dbReference>
<accession>F2JQA9</accession>
<feature type="transmembrane region" description="Helical" evidence="1">
    <location>
        <begin position="411"/>
        <end position="432"/>
    </location>
</feature>
<dbReference type="InterPro" id="IPR052722">
    <property type="entry name" value="PgpH_phosphodiesterase"/>
</dbReference>
<dbReference type="SMART" id="SM00471">
    <property type="entry name" value="HDc"/>
    <property type="match status" value="1"/>
</dbReference>
<dbReference type="HOGENOM" id="CLU_015767_1_2_9"/>
<dbReference type="InterPro" id="IPR011621">
    <property type="entry name" value="Metal-dep_PHydrolase_7TM_intra"/>
</dbReference>
<keyword evidence="1" id="KW-1133">Transmembrane helix</keyword>
<proteinExistence type="predicted"/>
<feature type="transmembrane region" description="Helical" evidence="1">
    <location>
        <begin position="381"/>
        <end position="399"/>
    </location>
</feature>
<evidence type="ECO:0000256" key="1">
    <source>
        <dbReference type="SAM" id="Phobius"/>
    </source>
</evidence>